<reference evidence="5 6" key="1">
    <citation type="journal article" date="2020" name="bioRxiv">
        <title>Metabolic contributions of an alphaproteobacterial endosymbiont in the apicomplexan Cardiosporidium cionae.</title>
        <authorList>
            <person name="Hunter E.S."/>
            <person name="Paight C.J."/>
            <person name="Lane C.E."/>
        </authorList>
    </citation>
    <scope>NUCLEOTIDE SEQUENCE [LARGE SCALE GENOMIC DNA]</scope>
    <source>
        <strain evidence="5">ESH_2018</strain>
    </source>
</reference>
<dbReference type="Pfam" id="PF03715">
    <property type="entry name" value="Noc2"/>
    <property type="match status" value="1"/>
</dbReference>
<evidence type="ECO:0000313" key="6">
    <source>
        <dbReference type="Proteomes" id="UP000823046"/>
    </source>
</evidence>
<keyword evidence="3" id="KW-0539">Nucleus</keyword>
<comment type="caution">
    <text evidence="5">The sequence shown here is derived from an EMBL/GenBank/DDBJ whole genome shotgun (WGS) entry which is preliminary data.</text>
</comment>
<name>A0ABQ7J9G9_9APIC</name>
<feature type="region of interest" description="Disordered" evidence="4">
    <location>
        <begin position="971"/>
        <end position="995"/>
    </location>
</feature>
<feature type="region of interest" description="Disordered" evidence="4">
    <location>
        <begin position="121"/>
        <end position="142"/>
    </location>
</feature>
<dbReference type="Proteomes" id="UP000823046">
    <property type="component" value="Unassembled WGS sequence"/>
</dbReference>
<protein>
    <submittedName>
        <fullName evidence="5">Noc2p family protein</fullName>
    </submittedName>
</protein>
<sequence>MRNFKAIGVHPKTHRSVSSKEIKGFAAHSNSSSSRKKAKMISLPRRSTSRKNSTNYCKANSDTSLQKKSISIPSTAPTYLSTTSAADKENDCDFLNEEDNWSNDEVKLNVKSHFDALQGVSQTGKSSKKKSFIGHDASLPSPELLKEENNAVFDSDDDDMTHELNLENLKEKDPSFYQFLCEQDEQLLRFGQDTDSAPELTLSKDKRISNSSVSKRKTSNANGDANEETGGTAEVTQQSRTIGHSPSELGAANTTHQLTEERFSHVSDMALITASFRGLRLLLACYHRAVQCLRDPLDTAKAFQQRRDLMLNLANGNDKKRQLVSSSIKRVPHDVFSEKKRSDAATAAAERTKRTLAQTGASGSLLYPEDDALLLHVVQTVVSNIATLLHTHARKRKELHSQPPLTASKKKKIDKTTSLPSSQKESAIILGEATHPSKCIAISSYTSWQRLRMVLRIFWTDTIALFQDVSRHPGLMEILLAYIKNFDVLKWVLPFENLRHSLSKALLTLWSFTESPVLRLNAYVCLRNFCALLLLPEHNLLLSNFNSGKIVVFSKEESTLRGLEAYQSLVKWLYQYYAMATSTGVSWKNLDTLQVMQNCVVEMLTIDEDTAYRVGFLSIRQLGFTIRKSCLAISQKSSPGKAAIYKQKKIQETFGNVYGWAFVRSLRLWCTAIDRLPKLHPLAFPLVTILNASLKLNLTALTYFPFSCHILRLLCDMAVVTNKFVPIASYIFSLLETLSFHWTKVLHKTFQSNGKSIPISMQSKGGASIKKKQQMPSSSPPLVLIKPCDLDLTLKLSLNQLTLIQTLENLFHRLWLLLVDHMGFLSRHPSFPEMALPLLASLKKLIKSMKSVAAQRDLKKLMLWTEQSISIIKAKRFSLDIFDIPFGKIAFFPEKDIPLAVERATLLEKETERQKKTILSTRDSSITSEDFQSFLLYFFFTQIEQKRQKNAWMDETFEKKRLKRHRLKEKKKNMVTSSALDVSHSQKESSQAESSDVEEDAFVSLYIHPRVGYAAFSVKGVL</sequence>
<dbReference type="InterPro" id="IPR005343">
    <property type="entry name" value="Noc2"/>
</dbReference>
<dbReference type="EMBL" id="JADAQX010000336">
    <property type="protein sequence ID" value="KAF8820646.1"/>
    <property type="molecule type" value="Genomic_DNA"/>
</dbReference>
<proteinExistence type="inferred from homology"/>
<evidence type="ECO:0000256" key="2">
    <source>
        <dbReference type="ARBA" id="ARBA00005907"/>
    </source>
</evidence>
<feature type="compositionally biased region" description="Polar residues" evidence="4">
    <location>
        <begin position="50"/>
        <end position="62"/>
    </location>
</feature>
<evidence type="ECO:0000313" key="5">
    <source>
        <dbReference type="EMBL" id="KAF8820646.1"/>
    </source>
</evidence>
<evidence type="ECO:0000256" key="1">
    <source>
        <dbReference type="ARBA" id="ARBA00004123"/>
    </source>
</evidence>
<feature type="non-terminal residue" evidence="5">
    <location>
        <position position="1022"/>
    </location>
</feature>
<feature type="compositionally biased region" description="Polar residues" evidence="4">
    <location>
        <begin position="234"/>
        <end position="244"/>
    </location>
</feature>
<dbReference type="PANTHER" id="PTHR12687">
    <property type="entry name" value="NUCLEOLAR COMPLEX 2 AND RAD4-RELATED"/>
    <property type="match status" value="1"/>
</dbReference>
<evidence type="ECO:0000256" key="3">
    <source>
        <dbReference type="ARBA" id="ARBA00023242"/>
    </source>
</evidence>
<dbReference type="PANTHER" id="PTHR12687:SF4">
    <property type="entry name" value="NUCLEOLAR COMPLEX PROTEIN 2 HOMOLOG"/>
    <property type="match status" value="1"/>
</dbReference>
<gene>
    <name evidence="5" type="ORF">IE077_002970</name>
</gene>
<accession>A0ABQ7J9G9</accession>
<feature type="compositionally biased region" description="Polar residues" evidence="4">
    <location>
        <begin position="209"/>
        <end position="223"/>
    </location>
</feature>
<feature type="region of interest" description="Disordered" evidence="4">
    <location>
        <begin position="396"/>
        <end position="420"/>
    </location>
</feature>
<keyword evidence="6" id="KW-1185">Reference proteome</keyword>
<feature type="region of interest" description="Disordered" evidence="4">
    <location>
        <begin position="1"/>
        <end position="62"/>
    </location>
</feature>
<organism evidence="5 6">
    <name type="scientific">Cardiosporidium cionae</name>
    <dbReference type="NCBI Taxonomy" id="476202"/>
    <lineage>
        <taxon>Eukaryota</taxon>
        <taxon>Sar</taxon>
        <taxon>Alveolata</taxon>
        <taxon>Apicomplexa</taxon>
        <taxon>Aconoidasida</taxon>
        <taxon>Nephromycida</taxon>
        <taxon>Cardiosporidium</taxon>
    </lineage>
</organism>
<comment type="similarity">
    <text evidence="2">Belongs to the NOC2 family.</text>
</comment>
<comment type="subcellular location">
    <subcellularLocation>
        <location evidence="1">Nucleus</location>
    </subcellularLocation>
</comment>
<feature type="region of interest" description="Disordered" evidence="4">
    <location>
        <begin position="200"/>
        <end position="250"/>
    </location>
</feature>
<evidence type="ECO:0000256" key="4">
    <source>
        <dbReference type="SAM" id="MobiDB-lite"/>
    </source>
</evidence>